<feature type="compositionally biased region" description="Basic and acidic residues" evidence="1">
    <location>
        <begin position="140"/>
        <end position="155"/>
    </location>
</feature>
<name>A0ABW1QWG9_9ACTN</name>
<evidence type="ECO:0000313" key="4">
    <source>
        <dbReference type="Proteomes" id="UP001596098"/>
    </source>
</evidence>
<accession>A0ABW1QWG9</accession>
<keyword evidence="2" id="KW-1133">Transmembrane helix</keyword>
<evidence type="ECO:0000256" key="1">
    <source>
        <dbReference type="SAM" id="MobiDB-lite"/>
    </source>
</evidence>
<gene>
    <name evidence="3" type="ORF">ACFPWU_06415</name>
</gene>
<comment type="caution">
    <text evidence="3">The sequence shown here is derived from an EMBL/GenBank/DDBJ whole genome shotgun (WGS) entry which is preliminary data.</text>
</comment>
<dbReference type="Proteomes" id="UP001596098">
    <property type="component" value="Unassembled WGS sequence"/>
</dbReference>
<feature type="compositionally biased region" description="Basic residues" evidence="1">
    <location>
        <begin position="117"/>
        <end position="128"/>
    </location>
</feature>
<dbReference type="Pfam" id="PF11239">
    <property type="entry name" value="DUF3040"/>
    <property type="match status" value="1"/>
</dbReference>
<organism evidence="3 4">
    <name type="scientific">Nocardioides yefusunii</name>
    <dbReference type="NCBI Taxonomy" id="2500546"/>
    <lineage>
        <taxon>Bacteria</taxon>
        <taxon>Bacillati</taxon>
        <taxon>Actinomycetota</taxon>
        <taxon>Actinomycetes</taxon>
        <taxon>Propionibacteriales</taxon>
        <taxon>Nocardioidaceae</taxon>
        <taxon>Nocardioides</taxon>
    </lineage>
</organism>
<keyword evidence="2" id="KW-0472">Membrane</keyword>
<dbReference type="InterPro" id="IPR021401">
    <property type="entry name" value="DUF3040"/>
</dbReference>
<keyword evidence="2" id="KW-0812">Transmembrane</keyword>
<evidence type="ECO:0000313" key="3">
    <source>
        <dbReference type="EMBL" id="MFC6153297.1"/>
    </source>
</evidence>
<feature type="region of interest" description="Disordered" evidence="1">
    <location>
        <begin position="90"/>
        <end position="155"/>
    </location>
</feature>
<dbReference type="RefSeq" id="WP_128221141.1">
    <property type="nucleotide sequence ID" value="NZ_CP034929.1"/>
</dbReference>
<feature type="transmembrane region" description="Helical" evidence="2">
    <location>
        <begin position="42"/>
        <end position="63"/>
    </location>
</feature>
<sequence>MPLSEEELRVLAQMERALVEEDPKLASTLRGTPFRRAARRRALIAAAAFVVGVVLLMTGAIAAQWLVGILGFVVMLGSAMFGVTALRAPSTPAEPTPFSAPAAGNAAGFSVIDGGRRGRPAGRQRQGRSPRQGGQSHSSFMDRMEERWRRRRDGY</sequence>
<proteinExistence type="predicted"/>
<feature type="transmembrane region" description="Helical" evidence="2">
    <location>
        <begin position="69"/>
        <end position="86"/>
    </location>
</feature>
<dbReference type="EMBL" id="JBHSQI010000003">
    <property type="protein sequence ID" value="MFC6153297.1"/>
    <property type="molecule type" value="Genomic_DNA"/>
</dbReference>
<reference evidence="4" key="1">
    <citation type="journal article" date="2019" name="Int. J. Syst. Evol. Microbiol.">
        <title>The Global Catalogue of Microorganisms (GCM) 10K type strain sequencing project: providing services to taxonomists for standard genome sequencing and annotation.</title>
        <authorList>
            <consortium name="The Broad Institute Genomics Platform"/>
            <consortium name="The Broad Institute Genome Sequencing Center for Infectious Disease"/>
            <person name="Wu L."/>
            <person name="Ma J."/>
        </authorList>
    </citation>
    <scope>NUCLEOTIDE SEQUENCE [LARGE SCALE GENOMIC DNA]</scope>
    <source>
        <strain evidence="4">DFY28</strain>
    </source>
</reference>
<keyword evidence="4" id="KW-1185">Reference proteome</keyword>
<protein>
    <submittedName>
        <fullName evidence="3">DUF3040 domain-containing protein</fullName>
    </submittedName>
</protein>
<evidence type="ECO:0000256" key="2">
    <source>
        <dbReference type="SAM" id="Phobius"/>
    </source>
</evidence>